<dbReference type="GO" id="GO:0007218">
    <property type="term" value="P:neuropeptide signaling pathway"/>
    <property type="evidence" value="ECO:0007669"/>
    <property type="project" value="UniProtKB-KW"/>
</dbReference>
<name>A0A0K8VBX1_BACLA</name>
<feature type="compositionally biased region" description="Polar residues" evidence="5">
    <location>
        <begin position="178"/>
        <end position="192"/>
    </location>
</feature>
<organism evidence="7">
    <name type="scientific">Bactrocera latifrons</name>
    <name type="common">Malaysian fruit fly</name>
    <name type="synonym">Chaetodacus latifrons</name>
    <dbReference type="NCBI Taxonomy" id="174628"/>
    <lineage>
        <taxon>Eukaryota</taxon>
        <taxon>Metazoa</taxon>
        <taxon>Ecdysozoa</taxon>
        <taxon>Arthropoda</taxon>
        <taxon>Hexapoda</taxon>
        <taxon>Insecta</taxon>
        <taxon>Pterygota</taxon>
        <taxon>Neoptera</taxon>
        <taxon>Endopterygota</taxon>
        <taxon>Diptera</taxon>
        <taxon>Brachycera</taxon>
        <taxon>Muscomorpha</taxon>
        <taxon>Tephritoidea</taxon>
        <taxon>Tephritidae</taxon>
        <taxon>Bactrocera</taxon>
        <taxon>Bactrocera</taxon>
    </lineage>
</organism>
<keyword evidence="3" id="KW-0027">Amidation</keyword>
<evidence type="ECO:0000256" key="2">
    <source>
        <dbReference type="ARBA" id="ARBA00022525"/>
    </source>
</evidence>
<gene>
    <name evidence="7" type="primary">capa_1</name>
    <name evidence="7" type="ORF">c0_g1_i2</name>
</gene>
<keyword evidence="6" id="KW-0472">Membrane</keyword>
<feature type="region of interest" description="Disordered" evidence="5">
    <location>
        <begin position="174"/>
        <end position="198"/>
    </location>
</feature>
<dbReference type="Pfam" id="PF08259">
    <property type="entry name" value="Periviscerokin"/>
    <property type="match status" value="1"/>
</dbReference>
<feature type="transmembrane region" description="Helical" evidence="6">
    <location>
        <begin position="30"/>
        <end position="49"/>
    </location>
</feature>
<keyword evidence="4" id="KW-0527">Neuropeptide</keyword>
<keyword evidence="6" id="KW-0812">Transmembrane</keyword>
<evidence type="ECO:0000313" key="7">
    <source>
        <dbReference type="EMBL" id="JAI36459.1"/>
    </source>
</evidence>
<keyword evidence="2" id="KW-0964">Secreted</keyword>
<evidence type="ECO:0000256" key="6">
    <source>
        <dbReference type="SAM" id="Phobius"/>
    </source>
</evidence>
<feature type="non-terminal residue" evidence="7">
    <location>
        <position position="1"/>
    </location>
</feature>
<comment type="subcellular location">
    <subcellularLocation>
        <location evidence="1">Secreted</location>
    </subcellularLocation>
</comment>
<keyword evidence="6" id="KW-1133">Transmembrane helix</keyword>
<reference evidence="7" key="1">
    <citation type="submission" date="2015-06" db="EMBL/GenBank/DDBJ databases">
        <authorList>
            <person name="Hoefler B.C."/>
            <person name="Straight P.D."/>
        </authorList>
    </citation>
    <scope>NUCLEOTIDE SEQUENCE</scope>
</reference>
<sequence>SVVRQSCFLDYFHRCWVLSRHKGFIKMKSFYCLDVIICSTVVVVALAGFSDAESEQRSLFELEQKNRRTAGGPSGLIAFPRVGRSDPNLVNNLHEADISALGESLMYPASLEDYEVEYPKSEMKRASLIPFPRVGRTDAELRKWAHIMALQQALNKATGPSATSGLWFGPRLGKRSVDAQQQQQQTHKSPASGQKELY</sequence>
<evidence type="ECO:0000256" key="5">
    <source>
        <dbReference type="SAM" id="MobiDB-lite"/>
    </source>
</evidence>
<dbReference type="AlphaFoldDB" id="A0A0K8VBX1"/>
<dbReference type="EMBL" id="GDHF01015855">
    <property type="protein sequence ID" value="JAI36459.1"/>
    <property type="molecule type" value="Transcribed_RNA"/>
</dbReference>
<dbReference type="GO" id="GO:0005576">
    <property type="term" value="C:extracellular region"/>
    <property type="evidence" value="ECO:0007669"/>
    <property type="project" value="UniProtKB-SubCell"/>
</dbReference>
<proteinExistence type="predicted"/>
<protein>
    <submittedName>
        <fullName evidence="7">Cardio acceleratory peptide 2b</fullName>
    </submittedName>
</protein>
<evidence type="ECO:0000256" key="4">
    <source>
        <dbReference type="ARBA" id="ARBA00023320"/>
    </source>
</evidence>
<evidence type="ECO:0000256" key="1">
    <source>
        <dbReference type="ARBA" id="ARBA00004613"/>
    </source>
</evidence>
<accession>A0A0K8VBX1</accession>
<dbReference type="OrthoDB" id="6430009at2759"/>
<evidence type="ECO:0000256" key="3">
    <source>
        <dbReference type="ARBA" id="ARBA00022815"/>
    </source>
</evidence>
<dbReference type="InterPro" id="IPR013231">
    <property type="entry name" value="Periviscerokinin"/>
</dbReference>